<organism evidence="1 2">
    <name type="scientific">Burkholderia glumae</name>
    <name type="common">Pseudomonas glumae</name>
    <dbReference type="NCBI Taxonomy" id="337"/>
    <lineage>
        <taxon>Bacteria</taxon>
        <taxon>Pseudomonadati</taxon>
        <taxon>Pseudomonadota</taxon>
        <taxon>Betaproteobacteria</taxon>
        <taxon>Burkholderiales</taxon>
        <taxon>Burkholderiaceae</taxon>
        <taxon>Burkholderia</taxon>
    </lineage>
</organism>
<accession>A0ABY5BCF8</accession>
<protein>
    <recommendedName>
        <fullName evidence="3">Bacteriophage protein</fullName>
    </recommendedName>
</protein>
<dbReference type="EMBL" id="CP099584">
    <property type="protein sequence ID" value="USS44126.1"/>
    <property type="molecule type" value="Genomic_DNA"/>
</dbReference>
<evidence type="ECO:0000313" key="2">
    <source>
        <dbReference type="Proteomes" id="UP001056386"/>
    </source>
</evidence>
<reference evidence="1" key="1">
    <citation type="submission" date="2022-06" db="EMBL/GenBank/DDBJ databases">
        <title>Draft genome sequence of Burkholderia glumae strain GR20004 isolated from rice panicle showing bacterial panicle blight.</title>
        <authorList>
            <person name="Choi S.Y."/>
            <person name="Lee Y.H."/>
        </authorList>
    </citation>
    <scope>NUCLEOTIDE SEQUENCE</scope>
    <source>
        <strain evidence="1">GR20004</strain>
        <plasmid evidence="1">unnamed1</plasmid>
    </source>
</reference>
<keyword evidence="2" id="KW-1185">Reference proteome</keyword>
<keyword evidence="1" id="KW-0614">Plasmid</keyword>
<dbReference type="Proteomes" id="UP001056386">
    <property type="component" value="Plasmid unnamed1"/>
</dbReference>
<proteinExistence type="predicted"/>
<sequence length="73" mass="7847">MYKKIEGMLSAEEAADALVSHATNIANAIKRNDNAVFENREASLNAILKLLGQYVQQERAGEPATDQTAAVAT</sequence>
<name>A0ABY5BCF8_BURGL</name>
<evidence type="ECO:0008006" key="3">
    <source>
        <dbReference type="Google" id="ProtNLM"/>
    </source>
</evidence>
<geneLocation type="plasmid" evidence="1 2">
    <name>unnamed1</name>
</geneLocation>
<gene>
    <name evidence="1" type="ORF">NFI99_12605</name>
</gene>
<dbReference type="RefSeq" id="WP_252836569.1">
    <property type="nucleotide sequence ID" value="NZ_CP099584.1"/>
</dbReference>
<evidence type="ECO:0000313" key="1">
    <source>
        <dbReference type="EMBL" id="USS44126.1"/>
    </source>
</evidence>